<dbReference type="Proteomes" id="UP001320876">
    <property type="component" value="Unassembled WGS sequence"/>
</dbReference>
<reference evidence="1 2" key="1">
    <citation type="submission" date="2022-10" db="EMBL/GenBank/DDBJ databases">
        <title>Luteolibacter arcticus strain CCTCC AB 2014275, whole genome shotgun sequencing project.</title>
        <authorList>
            <person name="Zhao G."/>
            <person name="Shen L."/>
        </authorList>
    </citation>
    <scope>NUCLEOTIDE SEQUENCE [LARGE SCALE GENOMIC DNA]</scope>
    <source>
        <strain evidence="1 2">CCTCC AB 2014275</strain>
    </source>
</reference>
<comment type="caution">
    <text evidence="1">The sequence shown here is derived from an EMBL/GenBank/DDBJ whole genome shotgun (WGS) entry which is preliminary data.</text>
</comment>
<dbReference type="RefSeq" id="WP_264490521.1">
    <property type="nucleotide sequence ID" value="NZ_JAPDDT010000025.1"/>
</dbReference>
<dbReference type="Pfam" id="PF13328">
    <property type="entry name" value="HD_4"/>
    <property type="match status" value="1"/>
</dbReference>
<dbReference type="PANTHER" id="PTHR46246">
    <property type="entry name" value="GUANOSINE-3',5'-BIS(DIPHOSPHATE) 3'-PYROPHOSPHOHYDROLASE MESH1"/>
    <property type="match status" value="1"/>
</dbReference>
<dbReference type="SUPFAM" id="SSF109604">
    <property type="entry name" value="HD-domain/PDEase-like"/>
    <property type="match status" value="1"/>
</dbReference>
<evidence type="ECO:0000313" key="2">
    <source>
        <dbReference type="Proteomes" id="UP001320876"/>
    </source>
</evidence>
<dbReference type="EMBL" id="JAPDDT010000025">
    <property type="protein sequence ID" value="MCW1926413.1"/>
    <property type="molecule type" value="Genomic_DNA"/>
</dbReference>
<name>A0ABT3GSA6_9BACT</name>
<keyword evidence="2" id="KW-1185">Reference proteome</keyword>
<organism evidence="1 2">
    <name type="scientific">Luteolibacter arcticus</name>
    <dbReference type="NCBI Taxonomy" id="1581411"/>
    <lineage>
        <taxon>Bacteria</taxon>
        <taxon>Pseudomonadati</taxon>
        <taxon>Verrucomicrobiota</taxon>
        <taxon>Verrucomicrobiia</taxon>
        <taxon>Verrucomicrobiales</taxon>
        <taxon>Verrucomicrobiaceae</taxon>
        <taxon>Luteolibacter</taxon>
    </lineage>
</organism>
<accession>A0ABT3GSA6</accession>
<dbReference type="InterPro" id="IPR052194">
    <property type="entry name" value="MESH1"/>
</dbReference>
<proteinExistence type="predicted"/>
<dbReference type="PANTHER" id="PTHR46246:SF1">
    <property type="entry name" value="GUANOSINE-3',5'-BIS(DIPHOSPHATE) 3'-PYROPHOSPHOHYDROLASE MESH1"/>
    <property type="match status" value="1"/>
</dbReference>
<evidence type="ECO:0000313" key="1">
    <source>
        <dbReference type="EMBL" id="MCW1926413.1"/>
    </source>
</evidence>
<sequence>MKMNDGSNRSGAASEGFTVWQRAANLAAEFHEGSCCPGTETPYIIHPCRVALLVSSVFGCDDPEVLAAALLHDVLEKTRCDRPTLAVAMGSTISEWVEWLSKDPQGSKERYWERLHVAPWQVRMIKMADALDHLNGPAEYLADRLKAARKAVALGDSSSPEPLLQRAREVLGREIERLEIG</sequence>
<gene>
    <name evidence="1" type="ORF">OKA05_27930</name>
</gene>
<dbReference type="Gene3D" id="1.10.3210.10">
    <property type="entry name" value="Hypothetical protein af1432"/>
    <property type="match status" value="1"/>
</dbReference>
<protein>
    <submittedName>
        <fullName evidence="1">HD domain-containing protein</fullName>
    </submittedName>
</protein>